<evidence type="ECO:0000313" key="2">
    <source>
        <dbReference type="Proteomes" id="UP000223891"/>
    </source>
</evidence>
<dbReference type="EMBL" id="KU574722">
    <property type="protein sequence ID" value="AMM43907.1"/>
    <property type="molecule type" value="Genomic_DNA"/>
</dbReference>
<proteinExistence type="predicted"/>
<organism evidence="1 2">
    <name type="scientific">Pectobacterium phage vB_PcaM_CBB</name>
    <dbReference type="NCBI Taxonomy" id="2772511"/>
    <lineage>
        <taxon>Viruses</taxon>
        <taxon>Duplodnaviria</taxon>
        <taxon>Heunggongvirae</taxon>
        <taxon>Uroviricota</taxon>
        <taxon>Caudoviricetes</taxon>
        <taxon>Mimasvirus</taxon>
        <taxon>Mimasvirus CBB</taxon>
    </lineage>
</organism>
<accession>A0A1L2CV86</accession>
<dbReference type="Proteomes" id="UP000223891">
    <property type="component" value="Segment"/>
</dbReference>
<name>A0A1L2CV86_9CAUD</name>
<sequence>MKAGTAVLLSFVAVIAVGALGFAGMYKSSYDTANNYEANINRLNKASESQLSTYTLKVQEQAQIPAMYSEDLQKTIKAYFEGRGKQDETFIRSFVTQNVPNLSPKMYENLMVTIDAGRDAFNNVQKQKIDTCSDYDEFRGKFWSSFTLPGKFPSKNIEKLCQVVSDARTQKAFETGVQETIKFR</sequence>
<reference evidence="2" key="1">
    <citation type="submission" date="2016-01" db="EMBL/GenBank/DDBJ databases">
        <title>Isolation and Characterization of Enterobacteria phage CBB.</title>
        <authorList>
            <person name="Buttimer C.T.H."/>
            <person name="Hendrix H."/>
            <person name="Alexandre H."/>
            <person name="O'Mahony J."/>
            <person name="Lavigne R."/>
            <person name="Coffey A."/>
        </authorList>
    </citation>
    <scope>NUCLEOTIDE SEQUENCE [LARGE SCALE GENOMIC DNA]</scope>
</reference>
<gene>
    <name evidence="1" type="ORF">CBB_344</name>
</gene>
<protein>
    <submittedName>
        <fullName evidence="1">Structural protein</fullName>
    </submittedName>
</protein>
<evidence type="ECO:0000313" key="1">
    <source>
        <dbReference type="EMBL" id="AMM43907.1"/>
    </source>
</evidence>
<keyword evidence="2" id="KW-1185">Reference proteome</keyword>